<evidence type="ECO:0000313" key="2">
    <source>
        <dbReference type="Proteomes" id="UP001500064"/>
    </source>
</evidence>
<sequence>MSGFALIGVVSSLVLQGKETRATRKESARGHHVQLMEMAMRDPVYLDCWGSPDRHRSPDELRQHLYLNLIVSYWEMRYQVGDMPDRVSRSLATAELFTTTPGRRFWAEARIHRLRAAKNRKMRRFNEIMESAYQATPEIPPAPAPPEAPKEKPRLVAGVAAGAGHRTGGRVGGEQAAFRARAISVGSDGSDGDRTFYLL</sequence>
<organism evidence="1 2">
    <name type="scientific">Nonomuraea maheshkhaliensis</name>
    <dbReference type="NCBI Taxonomy" id="419590"/>
    <lineage>
        <taxon>Bacteria</taxon>
        <taxon>Bacillati</taxon>
        <taxon>Actinomycetota</taxon>
        <taxon>Actinomycetes</taxon>
        <taxon>Streptosporangiales</taxon>
        <taxon>Streptosporangiaceae</taxon>
        <taxon>Nonomuraea</taxon>
    </lineage>
</organism>
<evidence type="ECO:0000313" key="1">
    <source>
        <dbReference type="EMBL" id="GAA1640507.1"/>
    </source>
</evidence>
<dbReference type="Proteomes" id="UP001500064">
    <property type="component" value="Unassembled WGS sequence"/>
</dbReference>
<accession>A0ABN2FCH6</accession>
<comment type="caution">
    <text evidence="1">The sequence shown here is derived from an EMBL/GenBank/DDBJ whole genome shotgun (WGS) entry which is preliminary data.</text>
</comment>
<proteinExistence type="predicted"/>
<dbReference type="Pfam" id="PF19560">
    <property type="entry name" value="DUF6082"/>
    <property type="match status" value="1"/>
</dbReference>
<protein>
    <submittedName>
        <fullName evidence="1">Uncharacterized protein</fullName>
    </submittedName>
</protein>
<gene>
    <name evidence="1" type="ORF">GCM10009733_042010</name>
</gene>
<dbReference type="InterPro" id="IPR045728">
    <property type="entry name" value="DUF6082"/>
</dbReference>
<name>A0ABN2FCH6_9ACTN</name>
<reference evidence="1 2" key="1">
    <citation type="journal article" date="2019" name="Int. J. Syst. Evol. Microbiol.">
        <title>The Global Catalogue of Microorganisms (GCM) 10K type strain sequencing project: providing services to taxonomists for standard genome sequencing and annotation.</title>
        <authorList>
            <consortium name="The Broad Institute Genomics Platform"/>
            <consortium name="The Broad Institute Genome Sequencing Center for Infectious Disease"/>
            <person name="Wu L."/>
            <person name="Ma J."/>
        </authorList>
    </citation>
    <scope>NUCLEOTIDE SEQUENCE [LARGE SCALE GENOMIC DNA]</scope>
    <source>
        <strain evidence="1 2">JCM 13929</strain>
    </source>
</reference>
<keyword evidence="2" id="KW-1185">Reference proteome</keyword>
<dbReference type="EMBL" id="BAAAMU010000028">
    <property type="protein sequence ID" value="GAA1640507.1"/>
    <property type="molecule type" value="Genomic_DNA"/>
</dbReference>